<evidence type="ECO:0000256" key="3">
    <source>
        <dbReference type="ARBA" id="ARBA00022692"/>
    </source>
</evidence>
<feature type="transmembrane region" description="Helical" evidence="6">
    <location>
        <begin position="471"/>
        <end position="494"/>
    </location>
</feature>
<evidence type="ECO:0000313" key="8">
    <source>
        <dbReference type="EMBL" id="CZT04556.1"/>
    </source>
</evidence>
<reference evidence="9" key="1">
    <citation type="submission" date="2016-03" db="EMBL/GenBank/DDBJ databases">
        <authorList>
            <person name="Guldener U."/>
        </authorList>
    </citation>
    <scope>NUCLEOTIDE SEQUENCE [LARGE SCALE GENOMIC DNA]</scope>
    <source>
        <strain evidence="9">04CH-RAC-A.6.1</strain>
    </source>
</reference>
<dbReference type="Gene3D" id="1.20.1250.20">
    <property type="entry name" value="MFS general substrate transporter like domains"/>
    <property type="match status" value="2"/>
</dbReference>
<dbReference type="PROSITE" id="PS50850">
    <property type="entry name" value="MFS"/>
    <property type="match status" value="1"/>
</dbReference>
<feature type="transmembrane region" description="Helical" evidence="6">
    <location>
        <begin position="199"/>
        <end position="221"/>
    </location>
</feature>
<feature type="transmembrane region" description="Helical" evidence="6">
    <location>
        <begin position="302"/>
        <end position="324"/>
    </location>
</feature>
<dbReference type="EMBL" id="FJUX01000069">
    <property type="protein sequence ID" value="CZT04556.1"/>
    <property type="molecule type" value="Genomic_DNA"/>
</dbReference>
<dbReference type="PANTHER" id="PTHR43791">
    <property type="entry name" value="PERMEASE-RELATED"/>
    <property type="match status" value="1"/>
</dbReference>
<dbReference type="GO" id="GO:0022857">
    <property type="term" value="F:transmembrane transporter activity"/>
    <property type="evidence" value="ECO:0007669"/>
    <property type="project" value="InterPro"/>
</dbReference>
<dbReference type="AlphaFoldDB" id="A0A1E1L227"/>
<dbReference type="Pfam" id="PF07690">
    <property type="entry name" value="MFS_1"/>
    <property type="match status" value="1"/>
</dbReference>
<gene>
    <name evidence="8" type="ORF">RAG0_10977</name>
</gene>
<evidence type="ECO:0000256" key="5">
    <source>
        <dbReference type="ARBA" id="ARBA00023136"/>
    </source>
</evidence>
<dbReference type="SUPFAM" id="SSF103473">
    <property type="entry name" value="MFS general substrate transporter"/>
    <property type="match status" value="1"/>
</dbReference>
<dbReference type="OrthoDB" id="3639251at2759"/>
<keyword evidence="4 6" id="KW-1133">Transmembrane helix</keyword>
<feature type="transmembrane region" description="Helical" evidence="6">
    <location>
        <begin position="447"/>
        <end position="465"/>
    </location>
</feature>
<accession>A0A1E1L227</accession>
<dbReference type="InterPro" id="IPR011701">
    <property type="entry name" value="MFS"/>
</dbReference>
<keyword evidence="3 6" id="KW-0812">Transmembrane</keyword>
<feature type="transmembrane region" description="Helical" evidence="6">
    <location>
        <begin position="165"/>
        <end position="187"/>
    </location>
</feature>
<dbReference type="FunFam" id="1.20.1250.20:FF:001719">
    <property type="entry name" value="Uncharacterized protein"/>
    <property type="match status" value="1"/>
</dbReference>
<keyword evidence="5 6" id="KW-0472">Membrane</keyword>
<dbReference type="Proteomes" id="UP000178912">
    <property type="component" value="Unassembled WGS sequence"/>
</dbReference>
<evidence type="ECO:0000259" key="7">
    <source>
        <dbReference type="PROSITE" id="PS50850"/>
    </source>
</evidence>
<evidence type="ECO:0000256" key="2">
    <source>
        <dbReference type="ARBA" id="ARBA00022448"/>
    </source>
</evidence>
<dbReference type="GO" id="GO:0016020">
    <property type="term" value="C:membrane"/>
    <property type="evidence" value="ECO:0007669"/>
    <property type="project" value="UniProtKB-SubCell"/>
</dbReference>
<sequence length="504" mass="57221">MSRSKYIQTPSAGISKGSINHDLKQPEVISEDSSDHEPQTTSRWRRIVGYVWDSAEGTPRNRKYVQKIDAYMFTTICLGYFIKYLDQTNVSNAFVSGMKEDLRLYGNERNWLNTWFSLGVMIGSLPAMLFQLSWARPSYLIPTCEVCWSVLVMCMAATNNIKVMYTLRFFIGLFEACAWPGYIALLGGWYGPKELTKRVAILLEIESIASMFSGYLQAGIYKSLNGRHGLPGWKWLFIMDGVISIPIAVWGYFGIPDLPHTTKAFYLIADDRQYGIERIEKVGRQPPVKLTKKVMKDVFLDWKIWSFVFPYVMLAACHTATSYFNLWLKAVGYDVYHINTLPTAGNALAIVVTLLWGILNDRTGRRYWLIVSLLILMMLSNILLSVWDLPKAALLFAYYISYAGAATTPVLIVSDEKLLREIEMETDSFVQAWGNELNAGDPNRRQLIVATSNIVSYIFLFATYDAPKYKYGYQVLILFGGLAIMGTTLMPWVYRRSAKGGSTS</sequence>
<feature type="transmembrane region" description="Helical" evidence="6">
    <location>
        <begin position="393"/>
        <end position="414"/>
    </location>
</feature>
<name>A0A1E1L227_9HELO</name>
<feature type="transmembrane region" description="Helical" evidence="6">
    <location>
        <begin position="233"/>
        <end position="253"/>
    </location>
</feature>
<evidence type="ECO:0000256" key="1">
    <source>
        <dbReference type="ARBA" id="ARBA00004141"/>
    </source>
</evidence>
<feature type="transmembrane region" description="Helical" evidence="6">
    <location>
        <begin position="336"/>
        <end position="359"/>
    </location>
</feature>
<keyword evidence="9" id="KW-1185">Reference proteome</keyword>
<proteinExistence type="predicted"/>
<feature type="domain" description="Major facilitator superfamily (MFS) profile" evidence="7">
    <location>
        <begin position="72"/>
        <end position="498"/>
    </location>
</feature>
<feature type="transmembrane region" description="Helical" evidence="6">
    <location>
        <begin position="366"/>
        <end position="387"/>
    </location>
</feature>
<dbReference type="InterPro" id="IPR020846">
    <property type="entry name" value="MFS_dom"/>
</dbReference>
<feature type="transmembrane region" description="Helical" evidence="6">
    <location>
        <begin position="112"/>
        <end position="132"/>
    </location>
</feature>
<evidence type="ECO:0000256" key="4">
    <source>
        <dbReference type="ARBA" id="ARBA00022989"/>
    </source>
</evidence>
<dbReference type="PANTHER" id="PTHR43791:SF43">
    <property type="entry name" value="MAJOR FACILITATOR SUPERFAMILY (MFS) PROFILE DOMAIN-CONTAINING PROTEIN"/>
    <property type="match status" value="1"/>
</dbReference>
<evidence type="ECO:0000313" key="9">
    <source>
        <dbReference type="Proteomes" id="UP000178912"/>
    </source>
</evidence>
<keyword evidence="2" id="KW-0813">Transport</keyword>
<dbReference type="InterPro" id="IPR036259">
    <property type="entry name" value="MFS_trans_sf"/>
</dbReference>
<evidence type="ECO:0000256" key="6">
    <source>
        <dbReference type="SAM" id="Phobius"/>
    </source>
</evidence>
<protein>
    <submittedName>
        <fullName evidence="8">Related to transporter protein</fullName>
    </submittedName>
</protein>
<organism evidence="8 9">
    <name type="scientific">Rhynchosporium agropyri</name>
    <dbReference type="NCBI Taxonomy" id="914238"/>
    <lineage>
        <taxon>Eukaryota</taxon>
        <taxon>Fungi</taxon>
        <taxon>Dikarya</taxon>
        <taxon>Ascomycota</taxon>
        <taxon>Pezizomycotina</taxon>
        <taxon>Leotiomycetes</taxon>
        <taxon>Helotiales</taxon>
        <taxon>Ploettnerulaceae</taxon>
        <taxon>Rhynchosporium</taxon>
    </lineage>
</organism>
<comment type="subcellular location">
    <subcellularLocation>
        <location evidence="1">Membrane</location>
        <topology evidence="1">Multi-pass membrane protein</topology>
    </subcellularLocation>
</comment>